<proteinExistence type="predicted"/>
<sequence>MGDHEPSGSCDPKDISNDMMEEPSGSCNLNYMYNSMMMYGPSGSVTLNMCLYVKKGDDEYIYEAEVIKVRYLPHCYGYSFFLTIEALEENVTAVYEAVVLCHCDDGRRTFVKLTRSTRTVVCTMLKWKSNLSLENAVYVAVKEEKKAIKDHLLKLRCKNKKGKKSLEHIRLKKQYKDMKGFDRAYNEFKHLESNILEVQRQESRLLVCSEQDHRLASEKR</sequence>
<name>A0ABQ5G0L3_9ASTR</name>
<gene>
    <name evidence="1" type="ORF">Tco_1019982</name>
</gene>
<comment type="caution">
    <text evidence="1">The sequence shown here is derived from an EMBL/GenBank/DDBJ whole genome shotgun (WGS) entry which is preliminary data.</text>
</comment>
<protein>
    <submittedName>
        <fullName evidence="1">Uncharacterized protein</fullName>
    </submittedName>
</protein>
<keyword evidence="2" id="KW-1185">Reference proteome</keyword>
<dbReference type="EMBL" id="BQNB010017905">
    <property type="protein sequence ID" value="GJT68502.1"/>
    <property type="molecule type" value="Genomic_DNA"/>
</dbReference>
<evidence type="ECO:0000313" key="2">
    <source>
        <dbReference type="Proteomes" id="UP001151760"/>
    </source>
</evidence>
<dbReference type="Proteomes" id="UP001151760">
    <property type="component" value="Unassembled WGS sequence"/>
</dbReference>
<reference evidence="1" key="1">
    <citation type="journal article" date="2022" name="Int. J. Mol. Sci.">
        <title>Draft Genome of Tanacetum Coccineum: Genomic Comparison of Closely Related Tanacetum-Family Plants.</title>
        <authorList>
            <person name="Yamashiro T."/>
            <person name="Shiraishi A."/>
            <person name="Nakayama K."/>
            <person name="Satake H."/>
        </authorList>
    </citation>
    <scope>NUCLEOTIDE SEQUENCE</scope>
</reference>
<organism evidence="1 2">
    <name type="scientific">Tanacetum coccineum</name>
    <dbReference type="NCBI Taxonomy" id="301880"/>
    <lineage>
        <taxon>Eukaryota</taxon>
        <taxon>Viridiplantae</taxon>
        <taxon>Streptophyta</taxon>
        <taxon>Embryophyta</taxon>
        <taxon>Tracheophyta</taxon>
        <taxon>Spermatophyta</taxon>
        <taxon>Magnoliopsida</taxon>
        <taxon>eudicotyledons</taxon>
        <taxon>Gunneridae</taxon>
        <taxon>Pentapetalae</taxon>
        <taxon>asterids</taxon>
        <taxon>campanulids</taxon>
        <taxon>Asterales</taxon>
        <taxon>Asteraceae</taxon>
        <taxon>Asteroideae</taxon>
        <taxon>Anthemideae</taxon>
        <taxon>Anthemidinae</taxon>
        <taxon>Tanacetum</taxon>
    </lineage>
</organism>
<evidence type="ECO:0000313" key="1">
    <source>
        <dbReference type="EMBL" id="GJT68502.1"/>
    </source>
</evidence>
<accession>A0ABQ5G0L3</accession>
<reference evidence="1" key="2">
    <citation type="submission" date="2022-01" db="EMBL/GenBank/DDBJ databases">
        <authorList>
            <person name="Yamashiro T."/>
            <person name="Shiraishi A."/>
            <person name="Satake H."/>
            <person name="Nakayama K."/>
        </authorList>
    </citation>
    <scope>NUCLEOTIDE SEQUENCE</scope>
</reference>